<dbReference type="AlphaFoldDB" id="A0A1I0IF49"/>
<evidence type="ECO:0000256" key="1">
    <source>
        <dbReference type="ARBA" id="ARBA00004651"/>
    </source>
</evidence>
<dbReference type="RefSeq" id="WP_092366960.1">
    <property type="nucleotide sequence ID" value="NZ_CABJCG010000011.1"/>
</dbReference>
<dbReference type="Pfam" id="PF02653">
    <property type="entry name" value="BPD_transp_2"/>
    <property type="match status" value="1"/>
</dbReference>
<organism evidence="7 8">
    <name type="scientific">Enterocloster lavalensis</name>
    <dbReference type="NCBI Taxonomy" id="460384"/>
    <lineage>
        <taxon>Bacteria</taxon>
        <taxon>Bacillati</taxon>
        <taxon>Bacillota</taxon>
        <taxon>Clostridia</taxon>
        <taxon>Lachnospirales</taxon>
        <taxon>Lachnospiraceae</taxon>
        <taxon>Enterocloster</taxon>
    </lineage>
</organism>
<dbReference type="GO" id="GO:0022857">
    <property type="term" value="F:transmembrane transporter activity"/>
    <property type="evidence" value="ECO:0007669"/>
    <property type="project" value="InterPro"/>
</dbReference>
<evidence type="ECO:0000313" key="8">
    <source>
        <dbReference type="Proteomes" id="UP000198508"/>
    </source>
</evidence>
<feature type="transmembrane region" description="Helical" evidence="6">
    <location>
        <begin position="20"/>
        <end position="39"/>
    </location>
</feature>
<evidence type="ECO:0000313" key="7">
    <source>
        <dbReference type="EMBL" id="SET95241.1"/>
    </source>
</evidence>
<dbReference type="InterPro" id="IPR001851">
    <property type="entry name" value="ABC_transp_permease"/>
</dbReference>
<reference evidence="8" key="1">
    <citation type="submission" date="2016-10" db="EMBL/GenBank/DDBJ databases">
        <authorList>
            <person name="Varghese N."/>
            <person name="Submissions S."/>
        </authorList>
    </citation>
    <scope>NUCLEOTIDE SEQUENCE [LARGE SCALE GENOMIC DNA]</scope>
    <source>
        <strain evidence="8">NLAE-zl-G277</strain>
    </source>
</reference>
<name>A0A1I0IF49_9FIRM</name>
<dbReference type="GO" id="GO:0005886">
    <property type="term" value="C:plasma membrane"/>
    <property type="evidence" value="ECO:0007669"/>
    <property type="project" value="UniProtKB-SubCell"/>
</dbReference>
<evidence type="ECO:0000256" key="3">
    <source>
        <dbReference type="ARBA" id="ARBA00022692"/>
    </source>
</evidence>
<dbReference type="CDD" id="cd06579">
    <property type="entry name" value="TM_PBP1_transp_AraH_like"/>
    <property type="match status" value="1"/>
</dbReference>
<feature type="transmembrane region" description="Helical" evidence="6">
    <location>
        <begin position="138"/>
        <end position="156"/>
    </location>
</feature>
<dbReference type="EMBL" id="FOIM01000021">
    <property type="protein sequence ID" value="SET95241.1"/>
    <property type="molecule type" value="Genomic_DNA"/>
</dbReference>
<feature type="transmembrane region" description="Helical" evidence="6">
    <location>
        <begin position="293"/>
        <end position="312"/>
    </location>
</feature>
<dbReference type="PANTHER" id="PTHR32196">
    <property type="entry name" value="ABC TRANSPORTER PERMEASE PROTEIN YPHD-RELATED-RELATED"/>
    <property type="match status" value="1"/>
</dbReference>
<proteinExistence type="predicted"/>
<protein>
    <submittedName>
        <fullName evidence="7">Methyl-galactoside transport system permease protein</fullName>
    </submittedName>
</protein>
<dbReference type="STRING" id="460384.SAMN05216313_12115"/>
<dbReference type="NCBIfam" id="NF007014">
    <property type="entry name" value="PRK09478.1"/>
    <property type="match status" value="1"/>
</dbReference>
<comment type="subcellular location">
    <subcellularLocation>
        <location evidence="1">Cell membrane</location>
        <topology evidence="1">Multi-pass membrane protein</topology>
    </subcellularLocation>
</comment>
<gene>
    <name evidence="7" type="ORF">SAMN05216313_12115</name>
</gene>
<keyword evidence="4 6" id="KW-1133">Transmembrane helix</keyword>
<evidence type="ECO:0000256" key="6">
    <source>
        <dbReference type="SAM" id="Phobius"/>
    </source>
</evidence>
<evidence type="ECO:0000256" key="5">
    <source>
        <dbReference type="ARBA" id="ARBA00023136"/>
    </source>
</evidence>
<feature type="transmembrane region" description="Helical" evidence="6">
    <location>
        <begin position="268"/>
        <end position="286"/>
    </location>
</feature>
<keyword evidence="8" id="KW-1185">Reference proteome</keyword>
<accession>A0A1I0IF49</accession>
<feature type="transmembrane region" description="Helical" evidence="6">
    <location>
        <begin position="225"/>
        <end position="248"/>
    </location>
</feature>
<keyword evidence="3 6" id="KW-0812">Transmembrane</keyword>
<evidence type="ECO:0000256" key="4">
    <source>
        <dbReference type="ARBA" id="ARBA00022989"/>
    </source>
</evidence>
<evidence type="ECO:0000256" key="2">
    <source>
        <dbReference type="ARBA" id="ARBA00022475"/>
    </source>
</evidence>
<sequence length="340" mass="35953">MKNTNTLSKDRLKKIVMNYAIYLILLIVVGVIVAVDPSFLQIGNLSYICTQASTRLILSLGVAGIIVLGGTDLAAGRMVGMAAVICASLLQAVESSTRVYQNMPRLPIFLPMLLAVALCVIFCFVHGLIVAKLKVAPFIASLGIQQVVYGLFSIYFQGLANGSPIGSFDKRFTNFAQGAFHLGPVRIPYIAIYAVICTVIVWVIWNKTKIGKNMFAIGGNPEAAAVCGVNIVKGSLVIYILAGILYGFAGALEAGRTGSATNALGADYALDAIAACVVGGVSMRGGIGTIKGIVTGVIMFQIINYGLIFIGVSPYVQYAVKGSIILIAVAIDTQKYLKKK</sequence>
<keyword evidence="2" id="KW-1003">Cell membrane</keyword>
<dbReference type="PANTHER" id="PTHR32196:SF18">
    <property type="entry name" value="GALACTOSE_METHYL GALACTOSIDE IMPORT PERMEASE PROTEIN MGLC"/>
    <property type="match status" value="1"/>
</dbReference>
<dbReference type="Proteomes" id="UP000198508">
    <property type="component" value="Unassembled WGS sequence"/>
</dbReference>
<feature type="transmembrane region" description="Helical" evidence="6">
    <location>
        <begin position="75"/>
        <end position="93"/>
    </location>
</feature>
<keyword evidence="5 6" id="KW-0472">Membrane</keyword>
<feature type="transmembrane region" description="Helical" evidence="6">
    <location>
        <begin position="108"/>
        <end position="131"/>
    </location>
</feature>
<feature type="transmembrane region" description="Helical" evidence="6">
    <location>
        <begin position="187"/>
        <end position="205"/>
    </location>
</feature>
<feature type="transmembrane region" description="Helical" evidence="6">
    <location>
        <begin position="45"/>
        <end position="68"/>
    </location>
</feature>